<dbReference type="GeneTree" id="ENSGT00940000158386"/>
<feature type="region of interest" description="Disordered" evidence="2">
    <location>
        <begin position="411"/>
        <end position="466"/>
    </location>
</feature>
<keyword evidence="6" id="KW-1185">Reference proteome</keyword>
<feature type="domain" description="Serpin" evidence="4">
    <location>
        <begin position="73"/>
        <end position="399"/>
    </location>
</feature>
<evidence type="ECO:0000313" key="6">
    <source>
        <dbReference type="Proteomes" id="UP000694546"/>
    </source>
</evidence>
<dbReference type="Ensembl" id="ENSGMOT00000060055.1">
    <property type="protein sequence ID" value="ENSGMOP00000058003.1"/>
    <property type="gene ID" value="ENSGMOG00000032449.1"/>
</dbReference>
<feature type="signal peptide" evidence="3">
    <location>
        <begin position="1"/>
        <end position="21"/>
    </location>
</feature>
<reference evidence="5" key="2">
    <citation type="submission" date="2025-09" db="UniProtKB">
        <authorList>
            <consortium name="Ensembl"/>
        </authorList>
    </citation>
    <scope>IDENTIFICATION</scope>
</reference>
<name>A0A8C5C8H1_GADMO</name>
<feature type="chain" id="PRO_5045113596" description="Serpin domain-containing protein" evidence="3">
    <location>
        <begin position="22"/>
        <end position="466"/>
    </location>
</feature>
<dbReference type="PROSITE" id="PS51257">
    <property type="entry name" value="PROKAR_LIPOPROTEIN"/>
    <property type="match status" value="1"/>
</dbReference>
<sequence length="466" mass="50494">MEMRLFLPILLLLGACQRGLSDPSVAPEASEAVPLQAAGQQYVAEVAQACGNLQMFDSVTLGPLGGSIERLGLQLLEQLPVGPQQPNVLISPFSLSLALAQLALGARNETERLLLSSLHGSNMSCYHHTMGGLLRHLSNSSLRVATRLYLRQGYDVNLSFLEKSMARYRTSPAPLLSVEDVNQWVKNATNGNIVNLMESIPHDVVLMLINAVHFKDEWQTRFDPSETSKGLFYVDEQNSVSVDMMRSPRYPLRLLHDAELEATVACFPFKGNKSFLVVQPIQGKGNVSSLLPKLNISDLYSRLPAEHTMQVALPKFRLQYRQELQEPLTNLGLGSLFSGPDLSGITEAPLKVGAVRHASQVELSEEGAEASATTVITTMRSVSFFSLNGPFFFALVDDPVAADDDLTTDLGPSVAPDSNGYVPPPTAEKAGELYLNETPGTPESIGGESGDQGNKTSPYVSNAILT</sequence>
<reference evidence="5" key="1">
    <citation type="submission" date="2025-08" db="UniProtKB">
        <authorList>
            <consortium name="Ensembl"/>
        </authorList>
    </citation>
    <scope>IDENTIFICATION</scope>
</reference>
<dbReference type="PANTHER" id="PTHR11461">
    <property type="entry name" value="SERINE PROTEASE INHIBITOR, SERPIN"/>
    <property type="match status" value="1"/>
</dbReference>
<dbReference type="InterPro" id="IPR000215">
    <property type="entry name" value="Serpin_fam"/>
</dbReference>
<dbReference type="PANTHER" id="PTHR11461:SF20">
    <property type="entry name" value="ALPHA-2-ANTIPLASMIN"/>
    <property type="match status" value="1"/>
</dbReference>
<dbReference type="GO" id="GO:0004867">
    <property type="term" value="F:serine-type endopeptidase inhibitor activity"/>
    <property type="evidence" value="ECO:0007669"/>
    <property type="project" value="InterPro"/>
</dbReference>
<dbReference type="InterPro" id="IPR042178">
    <property type="entry name" value="Serpin_sf_1"/>
</dbReference>
<keyword evidence="3" id="KW-0732">Signal</keyword>
<dbReference type="Gene3D" id="3.30.497.10">
    <property type="entry name" value="Antithrombin, subunit I, domain 2"/>
    <property type="match status" value="1"/>
</dbReference>
<dbReference type="Proteomes" id="UP000694546">
    <property type="component" value="Chromosome 7"/>
</dbReference>
<dbReference type="Gene3D" id="2.30.39.10">
    <property type="entry name" value="Alpha-1-antitrypsin, domain 1"/>
    <property type="match status" value="1"/>
</dbReference>
<evidence type="ECO:0000256" key="1">
    <source>
        <dbReference type="RuleBase" id="RU000411"/>
    </source>
</evidence>
<dbReference type="InterPro" id="IPR023796">
    <property type="entry name" value="Serpin_dom"/>
</dbReference>
<evidence type="ECO:0000259" key="4">
    <source>
        <dbReference type="SMART" id="SM00093"/>
    </source>
</evidence>
<evidence type="ECO:0000256" key="2">
    <source>
        <dbReference type="SAM" id="MobiDB-lite"/>
    </source>
</evidence>
<evidence type="ECO:0000313" key="5">
    <source>
        <dbReference type="Ensembl" id="ENSGMOP00000058003.1"/>
    </source>
</evidence>
<dbReference type="SMART" id="SM00093">
    <property type="entry name" value="SERPIN"/>
    <property type="match status" value="1"/>
</dbReference>
<dbReference type="OMA" id="SCEMTWK"/>
<dbReference type="AlphaFoldDB" id="A0A8C5C8H1"/>
<protein>
    <recommendedName>
        <fullName evidence="4">Serpin domain-containing protein</fullName>
    </recommendedName>
</protein>
<dbReference type="SUPFAM" id="SSF56574">
    <property type="entry name" value="Serpins"/>
    <property type="match status" value="1"/>
</dbReference>
<organism evidence="5 6">
    <name type="scientific">Gadus morhua</name>
    <name type="common">Atlantic cod</name>
    <dbReference type="NCBI Taxonomy" id="8049"/>
    <lineage>
        <taxon>Eukaryota</taxon>
        <taxon>Metazoa</taxon>
        <taxon>Chordata</taxon>
        <taxon>Craniata</taxon>
        <taxon>Vertebrata</taxon>
        <taxon>Euteleostomi</taxon>
        <taxon>Actinopterygii</taxon>
        <taxon>Neopterygii</taxon>
        <taxon>Teleostei</taxon>
        <taxon>Neoteleostei</taxon>
        <taxon>Acanthomorphata</taxon>
        <taxon>Zeiogadaria</taxon>
        <taxon>Gadariae</taxon>
        <taxon>Gadiformes</taxon>
        <taxon>Gadoidei</taxon>
        <taxon>Gadidae</taxon>
        <taxon>Gadus</taxon>
    </lineage>
</organism>
<feature type="compositionally biased region" description="Polar residues" evidence="2">
    <location>
        <begin position="451"/>
        <end position="466"/>
    </location>
</feature>
<dbReference type="GO" id="GO:0005615">
    <property type="term" value="C:extracellular space"/>
    <property type="evidence" value="ECO:0007669"/>
    <property type="project" value="InterPro"/>
</dbReference>
<proteinExistence type="inferred from homology"/>
<evidence type="ECO:0000256" key="3">
    <source>
        <dbReference type="SAM" id="SignalP"/>
    </source>
</evidence>
<accession>A0A8C5C8H1</accession>
<dbReference type="Pfam" id="PF00079">
    <property type="entry name" value="Serpin"/>
    <property type="match status" value="1"/>
</dbReference>
<comment type="similarity">
    <text evidence="1">Belongs to the serpin family.</text>
</comment>
<dbReference type="InterPro" id="IPR042185">
    <property type="entry name" value="Serpin_sf_2"/>
</dbReference>
<dbReference type="InterPro" id="IPR036186">
    <property type="entry name" value="Serpin_sf"/>
</dbReference>